<organism evidence="3 4">
    <name type="scientific">Lentibacillus cibarius</name>
    <dbReference type="NCBI Taxonomy" id="2583219"/>
    <lineage>
        <taxon>Bacteria</taxon>
        <taxon>Bacillati</taxon>
        <taxon>Bacillota</taxon>
        <taxon>Bacilli</taxon>
        <taxon>Bacillales</taxon>
        <taxon>Bacillaceae</taxon>
        <taxon>Lentibacillus</taxon>
    </lineage>
</organism>
<dbReference type="GO" id="GO:0008270">
    <property type="term" value="F:zinc ion binding"/>
    <property type="evidence" value="ECO:0007669"/>
    <property type="project" value="InterPro"/>
</dbReference>
<dbReference type="Gene3D" id="3.90.580.10">
    <property type="entry name" value="Zinc finger, CHC2-type domain"/>
    <property type="match status" value="1"/>
</dbReference>
<dbReference type="GO" id="GO:0003899">
    <property type="term" value="F:DNA-directed RNA polymerase activity"/>
    <property type="evidence" value="ECO:0007669"/>
    <property type="project" value="InterPro"/>
</dbReference>
<feature type="domain" description="Zinc finger CHC2-type" evidence="1">
    <location>
        <begin position="217"/>
        <end position="271"/>
    </location>
</feature>
<protein>
    <recommendedName>
        <fullName evidence="5">DNA primase</fullName>
    </recommendedName>
</protein>
<dbReference type="SMART" id="SM00400">
    <property type="entry name" value="ZnF_CHCC"/>
    <property type="match status" value="1"/>
</dbReference>
<dbReference type="AlphaFoldDB" id="A0A5S3QJL0"/>
<dbReference type="EMBL" id="VCIA01000001">
    <property type="protein sequence ID" value="TMN21919.1"/>
    <property type="molecule type" value="Genomic_DNA"/>
</dbReference>
<feature type="domain" description="DNA primase/polymerase bifunctional N-terminal" evidence="2">
    <location>
        <begin position="6"/>
        <end position="164"/>
    </location>
</feature>
<dbReference type="Proteomes" id="UP000306980">
    <property type="component" value="Unassembled WGS sequence"/>
</dbReference>
<evidence type="ECO:0000313" key="4">
    <source>
        <dbReference type="Proteomes" id="UP000306980"/>
    </source>
</evidence>
<dbReference type="Pfam" id="PF01807">
    <property type="entry name" value="Zn_ribbon_DnaG"/>
    <property type="match status" value="1"/>
</dbReference>
<comment type="caution">
    <text evidence="3">The sequence shown here is derived from an EMBL/GenBank/DDBJ whole genome shotgun (WGS) entry which is preliminary data.</text>
</comment>
<name>A0A5S3QJL0_9BACI</name>
<evidence type="ECO:0000313" key="3">
    <source>
        <dbReference type="EMBL" id="TMN21919.1"/>
    </source>
</evidence>
<reference evidence="3 4" key="1">
    <citation type="submission" date="2019-05" db="EMBL/GenBank/DDBJ databases">
        <title>Genomic analysis of Lentibacillus sp. NKC220-2.</title>
        <authorList>
            <person name="Oh Y.J."/>
        </authorList>
    </citation>
    <scope>NUCLEOTIDE SEQUENCE [LARGE SCALE GENOMIC DNA]</scope>
    <source>
        <strain evidence="3 4">NKC220-2</strain>
    </source>
</reference>
<dbReference type="InterPro" id="IPR036977">
    <property type="entry name" value="DNA_primase_Znf_CHC2"/>
</dbReference>
<sequence>MNTNTLAALQLFEYGLTPIPLIGKRPIVKNWSKRFLVHPLYKREIINGIPENNNLILFSNKNIGIITGQISNIIVLDLDELKLLPKLKEYGEIPPTWTVKSSRGYHFYFKYMDNIPSTRIWDGIDILADKKMVVAPPSVHPSGQKYYWIKSPKDTELAELPTWLISLIRKSKNKTSSLYKSRKDIERDNSYFELMDYDWIEFYSRHVSNIKGNGIWLNAQCPFHDDQNNSFSFNKEHGGWVCFAGCGKGNSVQFMKKIYNISYREVLDLLEGSDIYA</sequence>
<proteinExistence type="predicted"/>
<dbReference type="InterPro" id="IPR015330">
    <property type="entry name" value="DNA_primase/pol_bifunc_N"/>
</dbReference>
<dbReference type="SUPFAM" id="SSF56747">
    <property type="entry name" value="Prim-pol domain"/>
    <property type="match status" value="1"/>
</dbReference>
<dbReference type="CDD" id="cd04859">
    <property type="entry name" value="Prim_Pol"/>
    <property type="match status" value="1"/>
</dbReference>
<dbReference type="Pfam" id="PF09250">
    <property type="entry name" value="Prim-Pol"/>
    <property type="match status" value="1"/>
</dbReference>
<dbReference type="GO" id="GO:0003677">
    <property type="term" value="F:DNA binding"/>
    <property type="evidence" value="ECO:0007669"/>
    <property type="project" value="InterPro"/>
</dbReference>
<dbReference type="GO" id="GO:0006260">
    <property type="term" value="P:DNA replication"/>
    <property type="evidence" value="ECO:0007669"/>
    <property type="project" value="InterPro"/>
</dbReference>
<dbReference type="RefSeq" id="WP_138602793.1">
    <property type="nucleotide sequence ID" value="NZ_VCIA01000001.1"/>
</dbReference>
<dbReference type="OrthoDB" id="581132at2"/>
<gene>
    <name evidence="3" type="ORF">FFL34_07165</name>
</gene>
<accession>A0A5S3QJL0</accession>
<evidence type="ECO:0000259" key="2">
    <source>
        <dbReference type="SMART" id="SM00943"/>
    </source>
</evidence>
<dbReference type="SUPFAM" id="SSF57783">
    <property type="entry name" value="Zinc beta-ribbon"/>
    <property type="match status" value="1"/>
</dbReference>
<dbReference type="SMART" id="SM00943">
    <property type="entry name" value="Prim-Pol"/>
    <property type="match status" value="1"/>
</dbReference>
<dbReference type="InterPro" id="IPR002694">
    <property type="entry name" value="Znf_CHC2"/>
</dbReference>
<evidence type="ECO:0000259" key="1">
    <source>
        <dbReference type="SMART" id="SM00400"/>
    </source>
</evidence>
<evidence type="ECO:0008006" key="5">
    <source>
        <dbReference type="Google" id="ProtNLM"/>
    </source>
</evidence>